<dbReference type="PANTHER" id="PTHR43827">
    <property type="entry name" value="2,5-DIKETO-D-GLUCONIC ACID REDUCTASE"/>
    <property type="match status" value="1"/>
</dbReference>
<evidence type="ECO:0000256" key="1">
    <source>
        <dbReference type="ARBA" id="ARBA00007905"/>
    </source>
</evidence>
<dbReference type="Gene3D" id="3.20.20.100">
    <property type="entry name" value="NADP-dependent oxidoreductase domain"/>
    <property type="match status" value="1"/>
</dbReference>
<gene>
    <name evidence="5" type="ORF">GCM10017772_09820</name>
</gene>
<dbReference type="Pfam" id="PF00248">
    <property type="entry name" value="Aldo_ket_red"/>
    <property type="match status" value="1"/>
</dbReference>
<dbReference type="GO" id="GO:0016616">
    <property type="term" value="F:oxidoreductase activity, acting on the CH-OH group of donors, NAD or NADP as acceptor"/>
    <property type="evidence" value="ECO:0007669"/>
    <property type="project" value="UniProtKB-ARBA"/>
</dbReference>
<keyword evidence="3" id="KW-0560">Oxidoreductase</keyword>
<evidence type="ECO:0000259" key="4">
    <source>
        <dbReference type="Pfam" id="PF00248"/>
    </source>
</evidence>
<sequence length="132" mass="13918">MTGTANHSLTLAADAEHGILSQAWSPIGGITFYREGPNGGGSTLDDSTIAGIAKAHGKTAAQVMLRWHLQEGRSAIPKSVTPHRIEENLDVFDFELSDAELSAVDALDQAVRRGPEPASLTLQAAGFKIPEA</sequence>
<comment type="caution">
    <text evidence="5">The sequence shown here is derived from an EMBL/GenBank/DDBJ whole genome shotgun (WGS) entry which is preliminary data.</text>
</comment>
<protein>
    <recommendedName>
        <fullName evidence="4">NADP-dependent oxidoreductase domain-containing protein</fullName>
    </recommendedName>
</protein>
<dbReference type="InterPro" id="IPR036812">
    <property type="entry name" value="NAD(P)_OxRdtase_dom_sf"/>
</dbReference>
<reference evidence="5" key="1">
    <citation type="journal article" date="2014" name="Int. J. Syst. Evol. Microbiol.">
        <title>Complete genome sequence of Corynebacterium casei LMG S-19264T (=DSM 44701T), isolated from a smear-ripened cheese.</title>
        <authorList>
            <consortium name="US DOE Joint Genome Institute (JGI-PGF)"/>
            <person name="Walter F."/>
            <person name="Albersmeier A."/>
            <person name="Kalinowski J."/>
            <person name="Ruckert C."/>
        </authorList>
    </citation>
    <scope>NUCLEOTIDE SEQUENCE</scope>
    <source>
        <strain evidence="5">CGMCC 4.7398</strain>
    </source>
</reference>
<reference evidence="5" key="2">
    <citation type="submission" date="2020-09" db="EMBL/GenBank/DDBJ databases">
        <authorList>
            <person name="Sun Q."/>
            <person name="Zhou Y."/>
        </authorList>
    </citation>
    <scope>NUCLEOTIDE SEQUENCE</scope>
    <source>
        <strain evidence="5">CGMCC 4.7398</strain>
    </source>
</reference>
<dbReference type="AlphaFoldDB" id="A0A919KP97"/>
<dbReference type="RefSeq" id="WP_373301588.1">
    <property type="nucleotide sequence ID" value="NZ_BNAS01000001.1"/>
</dbReference>
<evidence type="ECO:0000256" key="2">
    <source>
        <dbReference type="ARBA" id="ARBA00022857"/>
    </source>
</evidence>
<evidence type="ECO:0000313" key="5">
    <source>
        <dbReference type="EMBL" id="GHH67687.1"/>
    </source>
</evidence>
<dbReference type="InterPro" id="IPR023210">
    <property type="entry name" value="NADP_OxRdtase_dom"/>
</dbReference>
<keyword evidence="6" id="KW-1185">Reference proteome</keyword>
<dbReference type="InterPro" id="IPR020471">
    <property type="entry name" value="AKR"/>
</dbReference>
<organism evidence="5 6">
    <name type="scientific">Promicromonospora soli</name>
    <dbReference type="NCBI Taxonomy" id="2035533"/>
    <lineage>
        <taxon>Bacteria</taxon>
        <taxon>Bacillati</taxon>
        <taxon>Actinomycetota</taxon>
        <taxon>Actinomycetes</taxon>
        <taxon>Micrococcales</taxon>
        <taxon>Promicromonosporaceae</taxon>
        <taxon>Promicromonospora</taxon>
    </lineage>
</organism>
<name>A0A919KP97_9MICO</name>
<dbReference type="Proteomes" id="UP000627369">
    <property type="component" value="Unassembled WGS sequence"/>
</dbReference>
<accession>A0A919KP97</accession>
<dbReference type="PROSITE" id="PS00063">
    <property type="entry name" value="ALDOKETO_REDUCTASE_3"/>
    <property type="match status" value="1"/>
</dbReference>
<dbReference type="InterPro" id="IPR018170">
    <property type="entry name" value="Aldo/ket_reductase_CS"/>
</dbReference>
<evidence type="ECO:0000313" key="6">
    <source>
        <dbReference type="Proteomes" id="UP000627369"/>
    </source>
</evidence>
<dbReference type="SUPFAM" id="SSF51430">
    <property type="entry name" value="NAD(P)-linked oxidoreductase"/>
    <property type="match status" value="1"/>
</dbReference>
<feature type="domain" description="NADP-dependent oxidoreductase" evidence="4">
    <location>
        <begin position="44"/>
        <end position="108"/>
    </location>
</feature>
<keyword evidence="2" id="KW-0521">NADP</keyword>
<proteinExistence type="inferred from homology"/>
<dbReference type="EMBL" id="BNAS01000001">
    <property type="protein sequence ID" value="GHH67687.1"/>
    <property type="molecule type" value="Genomic_DNA"/>
</dbReference>
<comment type="similarity">
    <text evidence="1">Belongs to the aldo/keto reductase family.</text>
</comment>
<dbReference type="PANTHER" id="PTHR43827:SF3">
    <property type="entry name" value="NADP-DEPENDENT OXIDOREDUCTASE DOMAIN-CONTAINING PROTEIN"/>
    <property type="match status" value="1"/>
</dbReference>
<evidence type="ECO:0000256" key="3">
    <source>
        <dbReference type="ARBA" id="ARBA00023002"/>
    </source>
</evidence>